<proteinExistence type="predicted"/>
<evidence type="ECO:0000313" key="3">
    <source>
        <dbReference type="WBParaSite" id="snap_masked-unitig_42869-processed-gene-0.0-mRNA-1"/>
    </source>
</evidence>
<name>A0A1I8JRR6_9PLAT</name>
<dbReference type="WBParaSite" id="snap_masked-unitig_42869-processed-gene-0.0-mRNA-1">
    <property type="protein sequence ID" value="snap_masked-unitig_42869-processed-gene-0.0-mRNA-1"/>
    <property type="gene ID" value="snap_masked-unitig_42869-processed-gene-0.0"/>
</dbReference>
<dbReference type="Proteomes" id="UP000095280">
    <property type="component" value="Unplaced"/>
</dbReference>
<evidence type="ECO:0000313" key="2">
    <source>
        <dbReference type="Proteomes" id="UP000095280"/>
    </source>
</evidence>
<organism evidence="2 3">
    <name type="scientific">Macrostomum lignano</name>
    <dbReference type="NCBI Taxonomy" id="282301"/>
    <lineage>
        <taxon>Eukaryota</taxon>
        <taxon>Metazoa</taxon>
        <taxon>Spiralia</taxon>
        <taxon>Lophotrochozoa</taxon>
        <taxon>Platyhelminthes</taxon>
        <taxon>Rhabditophora</taxon>
        <taxon>Macrostomorpha</taxon>
        <taxon>Macrostomida</taxon>
        <taxon>Macrostomidae</taxon>
        <taxon>Macrostomum</taxon>
    </lineage>
</organism>
<protein>
    <submittedName>
        <fullName evidence="3">Retrotransposon protein, putative, Ty3-gypsy subclass</fullName>
    </submittedName>
</protein>
<feature type="region of interest" description="Disordered" evidence="1">
    <location>
        <begin position="1"/>
        <end position="53"/>
    </location>
</feature>
<dbReference type="AlphaFoldDB" id="A0A1I8JRR6"/>
<evidence type="ECO:0000256" key="1">
    <source>
        <dbReference type="SAM" id="MobiDB-lite"/>
    </source>
</evidence>
<accession>A0A1I8JRR6</accession>
<reference evidence="3" key="1">
    <citation type="submission" date="2016-11" db="UniProtKB">
        <authorList>
            <consortium name="WormBaseParasite"/>
        </authorList>
    </citation>
    <scope>IDENTIFICATION</scope>
</reference>
<sequence length="310" mass="32963">MHTQKPKATASWPSPTRNEAEDAMQKMNGPVIAGQTRSHTGPTGRTKAAKQNAVDQKPLNYDEVAQASSTANSTVYVGAITRGALRSSYYAKVLPKSSAPSWRWRVFKEKGLRPSSDCDTHEGAQQTHRRITMAHRQARMHGKGSVARSPGKCSWGKAICQREGRGAATLLTPYSYYAAAAAAAAADRQSAGLPGYGQPAGLPAGSSRLIRTRLPAAYPTASGEMLNGYATVSSSQLPCSSLLAVASKGVNDLVSMCTFVLTARSTSRRAGLKVQILRVEAAVCIVAVQKNSLEQRLAVQHEAAELRAAL</sequence>
<keyword evidence="2" id="KW-1185">Reference proteome</keyword>